<protein>
    <submittedName>
        <fullName evidence="2">AsmA family protein</fullName>
    </submittedName>
</protein>
<dbReference type="PANTHER" id="PTHR30441:SF8">
    <property type="entry name" value="DUF748 DOMAIN-CONTAINING PROTEIN"/>
    <property type="match status" value="1"/>
</dbReference>
<accession>A0A2S7VTR3</accession>
<evidence type="ECO:0000313" key="3">
    <source>
        <dbReference type="Proteomes" id="UP000238730"/>
    </source>
</evidence>
<dbReference type="Pfam" id="PF05170">
    <property type="entry name" value="AsmA"/>
    <property type="match status" value="1"/>
</dbReference>
<comment type="caution">
    <text evidence="2">The sequence shown here is derived from an EMBL/GenBank/DDBJ whole genome shotgun (WGS) entry which is preliminary data.</text>
</comment>
<dbReference type="Proteomes" id="UP000238730">
    <property type="component" value="Unassembled WGS sequence"/>
</dbReference>
<name>A0A2S7VTR3_PHOAN</name>
<proteinExistence type="predicted"/>
<sequence length="665" mass="75191">MRWVAKLIASVLLLGGLSIAALIVLLQTRYATPILNHTLAFFSHYQLAETQLHYDIKQPLQITLQPLTVKKADKTLLSVHSITLELSSRSLQTQHLIFSNVIIDGINLHHQQWDKFEHLSAFSINRLAINDLSIATPAITINHAQLQIDNWQYSDRQQPWWQQFSGQFQLSVPQITWRNQTLENLLLNGTKQKQQWQLAGFSGKWQRANFNGTANYNSDTQLLTLDQLTLTDLRIQQSQPLQTLPQWLADSTPVRHIMIKRADILDSSIEQPSWAADNINLSLENWSWPNGYWQQDNAHLSVSASNAKWHDIVFEQPIVELNFMPEKIDSQGISAQLLNGYMHMDGEIAPDKVTLKKLLISGIKGFLPPQWFQTTKTLTSGLSELTIDKLDINNIQLTSTDTQLPFQLAGINIDGNNVVVKHQHQWGLWQGDLDTSLGFASINQIVFIDPIVEMSSSNGDWAINKFVLPFTDGMLTANANIQLAQQGQPWSLSISNDSVPAALIYRWFKLPLPLNGKIDGTLHAQGLASNRQSFNYSLSGQTALTFRDIHLDNIAPTQLLDNWKTKRKLLGTVLDNNHENSDSTPQALILSPLNITAERGRVTIPTWLASNDDFSLSLTSHWDLAIPTQQQLEWVLKENCQQVDRRWHADQIEVNSFSTCSGKIK</sequence>
<dbReference type="InterPro" id="IPR052894">
    <property type="entry name" value="AsmA-related"/>
</dbReference>
<dbReference type="PANTHER" id="PTHR30441">
    <property type="entry name" value="DUF748 DOMAIN-CONTAINING PROTEIN"/>
    <property type="match status" value="1"/>
</dbReference>
<dbReference type="OrthoDB" id="5912765at2"/>
<gene>
    <name evidence="2" type="ORF">BTO08_14590</name>
</gene>
<reference evidence="2 3" key="1">
    <citation type="submission" date="2016-12" db="EMBL/GenBank/DDBJ databases">
        <title>Diversity of luminous bacteria.</title>
        <authorList>
            <person name="Yoshizawa S."/>
            <person name="Kogure K."/>
        </authorList>
    </citation>
    <scope>NUCLEOTIDE SEQUENCE [LARGE SCALE GENOMIC DNA]</scope>
    <source>
        <strain evidence="2 3">LC1-200</strain>
    </source>
</reference>
<evidence type="ECO:0000259" key="1">
    <source>
        <dbReference type="Pfam" id="PF05170"/>
    </source>
</evidence>
<dbReference type="AlphaFoldDB" id="A0A2S7VTR3"/>
<dbReference type="InterPro" id="IPR007844">
    <property type="entry name" value="AsmA"/>
</dbReference>
<organism evidence="2 3">
    <name type="scientific">Photobacterium angustum</name>
    <dbReference type="NCBI Taxonomy" id="661"/>
    <lineage>
        <taxon>Bacteria</taxon>
        <taxon>Pseudomonadati</taxon>
        <taxon>Pseudomonadota</taxon>
        <taxon>Gammaproteobacteria</taxon>
        <taxon>Vibrionales</taxon>
        <taxon>Vibrionaceae</taxon>
        <taxon>Photobacterium</taxon>
    </lineage>
</organism>
<dbReference type="EMBL" id="MSCJ01000002">
    <property type="protein sequence ID" value="PQJ64941.1"/>
    <property type="molecule type" value="Genomic_DNA"/>
</dbReference>
<evidence type="ECO:0000313" key="2">
    <source>
        <dbReference type="EMBL" id="PQJ64941.1"/>
    </source>
</evidence>
<dbReference type="RefSeq" id="WP_105061440.1">
    <property type="nucleotide sequence ID" value="NZ_MSCJ01000002.1"/>
</dbReference>
<feature type="domain" description="AsmA" evidence="1">
    <location>
        <begin position="61"/>
        <end position="559"/>
    </location>
</feature>
<dbReference type="GO" id="GO:0005886">
    <property type="term" value="C:plasma membrane"/>
    <property type="evidence" value="ECO:0007669"/>
    <property type="project" value="TreeGrafter"/>
</dbReference>
<dbReference type="GO" id="GO:0090313">
    <property type="term" value="P:regulation of protein targeting to membrane"/>
    <property type="evidence" value="ECO:0007669"/>
    <property type="project" value="TreeGrafter"/>
</dbReference>